<dbReference type="PANTHER" id="PTHR34825:SF1">
    <property type="entry name" value="AAA-ATPASE-LIKE DOMAIN-CONTAINING PROTEIN"/>
    <property type="match status" value="1"/>
</dbReference>
<dbReference type="HOGENOM" id="CLU_021114_1_2_9"/>
<evidence type="ECO:0000313" key="3">
    <source>
        <dbReference type="Proteomes" id="UP000012589"/>
    </source>
</evidence>
<dbReference type="InterPro" id="IPR018631">
    <property type="entry name" value="AAA-ATPase-like_dom"/>
</dbReference>
<dbReference type="Proteomes" id="UP000012589">
    <property type="component" value="Unassembled WGS sequence"/>
</dbReference>
<evidence type="ECO:0000259" key="1">
    <source>
        <dbReference type="Pfam" id="PF09820"/>
    </source>
</evidence>
<dbReference type="STRING" id="1235802.C823_00013"/>
<protein>
    <recommendedName>
        <fullName evidence="1">AAA-ATPase-like domain-containing protein</fullName>
    </recommendedName>
</protein>
<reference evidence="2 3" key="1">
    <citation type="journal article" date="2014" name="Genome Announc.">
        <title>Draft genome sequences of the altered schaedler flora, a defined bacterial community from gnotobiotic mice.</title>
        <authorList>
            <person name="Wannemuehler M.J."/>
            <person name="Overstreet A.M."/>
            <person name="Ward D.V."/>
            <person name="Phillips G.J."/>
        </authorList>
    </citation>
    <scope>NUCLEOTIDE SEQUENCE [LARGE SCALE GENOMIC DNA]</scope>
    <source>
        <strain evidence="2 3">ASF492</strain>
    </source>
</reference>
<dbReference type="Pfam" id="PF09820">
    <property type="entry name" value="AAA-ATPase_like"/>
    <property type="match status" value="1"/>
</dbReference>
<dbReference type="InterPro" id="IPR027417">
    <property type="entry name" value="P-loop_NTPase"/>
</dbReference>
<proteinExistence type="predicted"/>
<dbReference type="EMBL" id="AQFT01000001">
    <property type="protein sequence ID" value="EMZ39680.1"/>
    <property type="molecule type" value="Genomic_DNA"/>
</dbReference>
<gene>
    <name evidence="2" type="ORF">C823_00013</name>
</gene>
<evidence type="ECO:0000313" key="2">
    <source>
        <dbReference type="EMBL" id="EMZ39680.1"/>
    </source>
</evidence>
<dbReference type="eggNOG" id="COG4637">
    <property type="taxonomic scope" value="Bacteria"/>
</dbReference>
<name>N2BMJ4_9FIRM</name>
<sequence length="475" mass="55223">MKKAAIGKQDFREIIEGNYFYVDKTDFIKEWWENGDDVTLITRPRRFGKTLTMRMTEQFFSVKYAGCGSIFHGLKIWEEEKYQKLQGTYPVIFLSFAIIKEDAFEKTRKKICQLIANLYADYSFLLKSDRLTDNDKNFWRKVSVDMDDVTATMALYQLSIALHSYYGKPVLILLDEYDTPMQEAYLKGYWEELILFINSLFNATFKSNPCLKRAIMTGITRVGKESVFSDLNNLKVITVTSGSYASTFGFTENEVFAALTEYGLADRKEDVRQWYDGFKFGDCNHIYNPWSVVNFLAEQEIASYWANTSSNGLVKKMIQQRGKKFKMILEELLIGKTFETFLNEEIIFSQLNDKESAAWSLPLSCGYLKVMQVKRCPNGKKKYTLSITNTEVRNMFDEIVTECFSNCECDYSEFSDALLSGDKKFMNEYVNMIAMETFSFFDTGTHPSAYRQSENFYHGCVRTDRRSERKVLCNI</sequence>
<keyword evidence="3" id="KW-1185">Reference proteome</keyword>
<organism evidence="2 3">
    <name type="scientific">Eubacterium plexicaudatum ASF492</name>
    <dbReference type="NCBI Taxonomy" id="1235802"/>
    <lineage>
        <taxon>Bacteria</taxon>
        <taxon>Bacillati</taxon>
        <taxon>Bacillota</taxon>
        <taxon>Clostridia</taxon>
        <taxon>Eubacteriales</taxon>
        <taxon>Eubacteriaceae</taxon>
        <taxon>Eubacterium</taxon>
    </lineage>
</organism>
<comment type="caution">
    <text evidence="2">The sequence shown here is derived from an EMBL/GenBank/DDBJ whole genome shotgun (WGS) entry which is preliminary data.</text>
</comment>
<dbReference type="SUPFAM" id="SSF52540">
    <property type="entry name" value="P-loop containing nucleoside triphosphate hydrolases"/>
    <property type="match status" value="1"/>
</dbReference>
<dbReference type="PATRIC" id="fig|1235802.3.peg.13"/>
<dbReference type="AlphaFoldDB" id="N2BMJ4"/>
<accession>N2BMJ4</accession>
<feature type="domain" description="AAA-ATPase-like" evidence="1">
    <location>
        <begin position="6"/>
        <end position="228"/>
    </location>
</feature>
<dbReference type="PANTHER" id="PTHR34825">
    <property type="entry name" value="CONSERVED PROTEIN, WITH A WEAK D-GALACTARATE DEHYDRATASE/ALTRONATE HYDROLASE DOMAIN"/>
    <property type="match status" value="1"/>
</dbReference>